<dbReference type="InterPro" id="IPR050780">
    <property type="entry name" value="Mucin_vWF_Thrombospondin_sf"/>
</dbReference>
<feature type="region of interest" description="Disordered" evidence="8">
    <location>
        <begin position="969"/>
        <end position="1169"/>
    </location>
</feature>
<evidence type="ECO:0000313" key="12">
    <source>
        <dbReference type="EMBL" id="ROL54621.1"/>
    </source>
</evidence>
<dbReference type="Pfam" id="PF08742">
    <property type="entry name" value="C8"/>
    <property type="match status" value="4"/>
</dbReference>
<dbReference type="InterPro" id="IPR006207">
    <property type="entry name" value="Cys_knot_C"/>
</dbReference>
<feature type="compositionally biased region" description="Low complexity" evidence="8">
    <location>
        <begin position="999"/>
        <end position="1013"/>
    </location>
</feature>
<dbReference type="PANTHER" id="PTHR11339:SF408">
    <property type="entry name" value="MUCIN-5B"/>
    <property type="match status" value="1"/>
</dbReference>
<gene>
    <name evidence="12" type="ORF">DPX16_11796</name>
</gene>
<evidence type="ECO:0000256" key="1">
    <source>
        <dbReference type="ARBA" id="ARBA00004613"/>
    </source>
</evidence>
<feature type="domain" description="VWFD" evidence="11">
    <location>
        <begin position="717"/>
        <end position="888"/>
    </location>
</feature>
<dbReference type="InterPro" id="IPR002919">
    <property type="entry name" value="TIL_dom"/>
</dbReference>
<dbReference type="Pfam" id="PF25962">
    <property type="entry name" value="TIL_OTOGL_Mucin"/>
    <property type="match status" value="1"/>
</dbReference>
<dbReference type="GO" id="GO:0005179">
    <property type="term" value="F:hormone activity"/>
    <property type="evidence" value="ECO:0007669"/>
    <property type="project" value="UniProtKB-KW"/>
</dbReference>
<dbReference type="PANTHER" id="PTHR11339">
    <property type="entry name" value="EXTRACELLULAR MATRIX GLYCOPROTEIN RELATED"/>
    <property type="match status" value="1"/>
</dbReference>
<feature type="compositionally biased region" description="Low complexity" evidence="8">
    <location>
        <begin position="1028"/>
        <end position="1061"/>
    </location>
</feature>
<feature type="chain" id="PRO_5018200892" evidence="9">
    <location>
        <begin position="32"/>
        <end position="1540"/>
    </location>
</feature>
<evidence type="ECO:0000259" key="11">
    <source>
        <dbReference type="PROSITE" id="PS51233"/>
    </source>
</evidence>
<feature type="domain" description="VWFD" evidence="11">
    <location>
        <begin position="1096"/>
        <end position="1265"/>
    </location>
</feature>
<dbReference type="OrthoDB" id="160294at2759"/>
<dbReference type="Gene3D" id="2.10.25.10">
    <property type="entry name" value="Laminin"/>
    <property type="match status" value="1"/>
</dbReference>
<dbReference type="PROSITE" id="PS51233">
    <property type="entry name" value="VWFD"/>
    <property type="match status" value="4"/>
</dbReference>
<evidence type="ECO:0000256" key="2">
    <source>
        <dbReference type="ARBA" id="ARBA00022525"/>
    </source>
</evidence>
<accession>A0A3N0Z8H0</accession>
<dbReference type="Proteomes" id="UP000281406">
    <property type="component" value="Unassembled WGS sequence"/>
</dbReference>
<reference evidence="12 13" key="1">
    <citation type="submission" date="2018-10" db="EMBL/GenBank/DDBJ databases">
        <title>Genome assembly for a Yunnan-Guizhou Plateau 3E fish, Anabarilius grahami (Regan), and its evolutionary and genetic applications.</title>
        <authorList>
            <person name="Jiang W."/>
        </authorList>
    </citation>
    <scope>NUCLEOTIDE SEQUENCE [LARGE SCALE GENOMIC DNA]</scope>
    <source>
        <strain evidence="12">AG-KIZ</strain>
        <tissue evidence="12">Muscle</tissue>
    </source>
</reference>
<dbReference type="PROSITE" id="PS00261">
    <property type="entry name" value="GLYCO_HORMONE_BETA_1"/>
    <property type="match status" value="1"/>
</dbReference>
<dbReference type="GO" id="GO:0005615">
    <property type="term" value="C:extracellular space"/>
    <property type="evidence" value="ECO:0007669"/>
    <property type="project" value="TreeGrafter"/>
</dbReference>
<evidence type="ECO:0000256" key="9">
    <source>
        <dbReference type="SAM" id="SignalP"/>
    </source>
</evidence>
<comment type="caution">
    <text evidence="12">The sequence shown here is derived from an EMBL/GenBank/DDBJ whole genome shotgun (WGS) entry which is preliminary data.</text>
</comment>
<name>A0A3N0Z8H0_ANAGA</name>
<dbReference type="SMART" id="SM00832">
    <property type="entry name" value="C8"/>
    <property type="match status" value="4"/>
</dbReference>
<dbReference type="CDD" id="cd19941">
    <property type="entry name" value="TIL"/>
    <property type="match status" value="1"/>
</dbReference>
<feature type="disulfide bond" evidence="7">
    <location>
        <begin position="1481"/>
        <end position="1533"/>
    </location>
</feature>
<evidence type="ECO:0000256" key="8">
    <source>
        <dbReference type="SAM" id="MobiDB-lite"/>
    </source>
</evidence>
<feature type="compositionally biased region" description="Pro residues" evidence="8">
    <location>
        <begin position="1014"/>
        <end position="1027"/>
    </location>
</feature>
<dbReference type="GO" id="GO:0031012">
    <property type="term" value="C:extracellular matrix"/>
    <property type="evidence" value="ECO:0007669"/>
    <property type="project" value="TreeGrafter"/>
</dbReference>
<dbReference type="PROSITE" id="PS01185">
    <property type="entry name" value="CTCK_1"/>
    <property type="match status" value="1"/>
</dbReference>
<keyword evidence="6" id="KW-0325">Glycoprotein</keyword>
<keyword evidence="13" id="KW-1185">Reference proteome</keyword>
<dbReference type="InterPro" id="IPR001007">
    <property type="entry name" value="VWF_dom"/>
</dbReference>
<evidence type="ECO:0000259" key="10">
    <source>
        <dbReference type="PROSITE" id="PS01225"/>
    </source>
</evidence>
<evidence type="ECO:0000313" key="13">
    <source>
        <dbReference type="Proteomes" id="UP000281406"/>
    </source>
</evidence>
<dbReference type="InterPro" id="IPR001846">
    <property type="entry name" value="VWF_type-D"/>
</dbReference>
<feature type="domain" description="VWFD" evidence="11">
    <location>
        <begin position="364"/>
        <end position="538"/>
    </location>
</feature>
<dbReference type="InterPro" id="IPR036084">
    <property type="entry name" value="Ser_inhib-like_sf"/>
</dbReference>
<evidence type="ECO:0000256" key="7">
    <source>
        <dbReference type="PROSITE-ProRule" id="PRU00039"/>
    </source>
</evidence>
<dbReference type="InterPro" id="IPR014853">
    <property type="entry name" value="VWF/SSPO/ZAN-like_Cys-rich_dom"/>
</dbReference>
<keyword evidence="9" id="KW-0732">Signal</keyword>
<feature type="compositionally biased region" description="Low complexity" evidence="8">
    <location>
        <begin position="970"/>
        <end position="991"/>
    </location>
</feature>
<dbReference type="Pfam" id="PF00094">
    <property type="entry name" value="VWD"/>
    <property type="match status" value="4"/>
</dbReference>
<feature type="compositionally biased region" description="Low complexity" evidence="8">
    <location>
        <begin position="1118"/>
        <end position="1169"/>
    </location>
</feature>
<dbReference type="FunFam" id="2.10.25.10:FF:000674">
    <property type="entry name" value="Mucin-2"/>
    <property type="match status" value="1"/>
</dbReference>
<proteinExistence type="predicted"/>
<organism evidence="12 13">
    <name type="scientific">Anabarilius grahami</name>
    <name type="common">Kanglang fish</name>
    <name type="synonym">Barilius grahami</name>
    <dbReference type="NCBI Taxonomy" id="495550"/>
    <lineage>
        <taxon>Eukaryota</taxon>
        <taxon>Metazoa</taxon>
        <taxon>Chordata</taxon>
        <taxon>Craniata</taxon>
        <taxon>Vertebrata</taxon>
        <taxon>Euteleostomi</taxon>
        <taxon>Actinopterygii</taxon>
        <taxon>Neopterygii</taxon>
        <taxon>Teleostei</taxon>
        <taxon>Ostariophysi</taxon>
        <taxon>Cypriniformes</taxon>
        <taxon>Xenocyprididae</taxon>
        <taxon>Xenocypridinae</taxon>
        <taxon>Xenocypridinae incertae sedis</taxon>
        <taxon>Anabarilius</taxon>
    </lineage>
</organism>
<feature type="disulfide bond" evidence="7">
    <location>
        <begin position="1477"/>
        <end position="1531"/>
    </location>
</feature>
<dbReference type="SMART" id="SM00216">
    <property type="entry name" value="VWD"/>
    <property type="match status" value="4"/>
</dbReference>
<feature type="domain" description="CTCK" evidence="10">
    <location>
        <begin position="1447"/>
        <end position="1539"/>
    </location>
</feature>
<comment type="caution">
    <text evidence="7">Lacks conserved residue(s) required for the propagation of feature annotation.</text>
</comment>
<dbReference type="Pfam" id="PF01826">
    <property type="entry name" value="TIL"/>
    <property type="match status" value="1"/>
</dbReference>
<dbReference type="PROSITE" id="PS01225">
    <property type="entry name" value="CTCK_2"/>
    <property type="match status" value="1"/>
</dbReference>
<dbReference type="SMART" id="SM00041">
    <property type="entry name" value="CT"/>
    <property type="match status" value="1"/>
</dbReference>
<comment type="subcellular location">
    <subcellularLocation>
        <location evidence="1">Secreted</location>
    </subcellularLocation>
</comment>
<protein>
    <submittedName>
        <fullName evidence="12">Mucin-5AC</fullName>
    </submittedName>
</protein>
<dbReference type="InterPro" id="IPR058753">
    <property type="entry name" value="TIL_OTOGL_Mucin"/>
</dbReference>
<dbReference type="PRINTS" id="PR01217">
    <property type="entry name" value="PRICHEXTENSN"/>
</dbReference>
<dbReference type="EMBL" id="RJVU01006614">
    <property type="protein sequence ID" value="ROL54621.1"/>
    <property type="molecule type" value="Genomic_DNA"/>
</dbReference>
<feature type="disulfide bond" evidence="7">
    <location>
        <begin position="1466"/>
        <end position="1515"/>
    </location>
</feature>
<keyword evidence="5 7" id="KW-1015">Disulfide bond</keyword>
<evidence type="ECO:0000256" key="4">
    <source>
        <dbReference type="ARBA" id="ARBA00022737"/>
    </source>
</evidence>
<evidence type="ECO:0000256" key="5">
    <source>
        <dbReference type="ARBA" id="ARBA00023157"/>
    </source>
</evidence>
<dbReference type="SUPFAM" id="SSF57567">
    <property type="entry name" value="Serine protease inhibitors"/>
    <property type="match status" value="1"/>
</dbReference>
<feature type="compositionally biased region" description="Low complexity" evidence="8">
    <location>
        <begin position="1068"/>
        <end position="1111"/>
    </location>
</feature>
<evidence type="ECO:0000256" key="3">
    <source>
        <dbReference type="ARBA" id="ARBA00022702"/>
    </source>
</evidence>
<evidence type="ECO:0000256" key="6">
    <source>
        <dbReference type="ARBA" id="ARBA00023180"/>
    </source>
</evidence>
<dbReference type="SMART" id="SM00215">
    <property type="entry name" value="VWC_out"/>
    <property type="match status" value="1"/>
</dbReference>
<keyword evidence="4" id="KW-0677">Repeat</keyword>
<sequence>MEVVSMGTVRMSQMWMLRWVVVMVGLQSVQSDFMLDYGDSMKDPMDFTWSPTTTPAEPNPDHQSTICSTWGNFHFKTFDGHFFQVPDTCNYVLAVMCDTTTSDFNIQMQREIVNNSITFSTVTIKLEGAVIKLTNGDITMDDQAVSIPINQNGIKIEGSPTSIKISKYGLTVFWEEDNSILIELAEKYQGQTCGLCGNFNGNKDDDISENGPATWKVSTPTESCEDVILPPGDQCDQHASVCQQYLSSPGFSDCFNVMDMGSFESACVDDLCQCYGNYDCLCNTLTEISRQCTHAGGKPGTWRTKQLCRTVEDDIGQSGCVPVNECPCVHDGAVYQSGESYKQACKKCMCAAGHWTCTYLECPGICSVVGGSHVTTYDGKSFTFSGNCDYILTKHSNDSDIAVVGNLAKCDPARTDTCLNSVTLVISGTTISFSSSGVVTLNGNSPFKLPATIGPVRIFQPSSSFIIADMKSLRLEIQLAPVMQLYIVASTEEKGKMSGLCGNYNDVQTDDFKTESGIIEGTPITFVNFWKKNPYSCPDLENTFDNPCSMSVDTEKLAKDWCSRLTNPNGTFAPCHSEICPEIYFQWCVYDTCKCADIRKCMCAAVSTYAHACAAKGVVLQGWMDSDPCVSECSENMKYSYGVTSCGSTCRSLSEQDNTCQGSFTPVDGCVCSEGTYLNEEGSCVPAHQCPCYKDDNIIEPSGVSYIDDCVAPMVFFKCSNYEPGKKGTECQRTCQNQDQNNCDYCNKDQSPYFLRLVTENIPCGSSSTICSKSINLFFGRYKMILSEENGIKVVESNGTDYQYQIHTAGIYNVIEVKGLLNLIWDNKTSLMLQLHPKFKGKVCGLCGNFDGNANNDFVKHDGEEVTDAVAFGNSWKVDSGPYYDACVRDTCACDSGGDCDCFCTAVAAYAAECRKKGACVAWRSPSICPLFCEYYNNPPTECEWHYKTCGSTCMKTCRNPSGTCSNQIPLLEETPPPVRTETPSTATTTAVPPPPTAPQISTTAVTSETPSTETPPPIGTETPPPVRTETPSTATTTAAPPTPTSPEISTTAVTAETPSTETPPPIGTETPSTATTTAVPPTPISPEITTAVTAETPSTETSPPIGTETPHPVRTESPSTATTTAVPPTPISPEITTAVTAETPSTETSPPIRTETPPPIGTETPHPVSVNDVVKVPTFLNEDFSITTSGMAVILNINEIKAEILVSHQGFEINLPFSYFHGNTEGQCGVCDNDATNDCRRPDGAIDQSCEQMAALWADSPGCEILPPHPSEPSPSCTAQICDVIKSDLFKSCHDIIPYQSYYEACKYDVCYKNDSMACASVEAYAQQCGQESICVDWRGSADLNGLCVCDTSLCSTKCDVGYELAADIPENSCCAPCVPKDVCVYNNSEYQVGEVQNYKCESVTCSETNGLYVTEKITPKCPDFNPDDCEPGTERYDADGCCKICEPKTCIVLKNTSHVDANDCKSIYPIEVTSCSGHCGTQSMYSMEKNIMMHSCSCCREEKFSSRQVTLKCADGTEIVHDYIHIESCTCTPTKCEE</sequence>
<feature type="domain" description="VWFD" evidence="11">
    <location>
        <begin position="65"/>
        <end position="236"/>
    </location>
</feature>
<feature type="signal peptide" evidence="9">
    <location>
        <begin position="1"/>
        <end position="31"/>
    </location>
</feature>
<dbReference type="InterPro" id="IPR018245">
    <property type="entry name" value="Gonadotropin_bsu_CS"/>
</dbReference>
<dbReference type="SUPFAM" id="SSF57603">
    <property type="entry name" value="FnI-like domain"/>
    <property type="match status" value="1"/>
</dbReference>
<keyword evidence="2" id="KW-0964">Secreted</keyword>
<keyword evidence="3" id="KW-0372">Hormone</keyword>